<gene>
    <name evidence="2" type="ORF">SI8410_05007133</name>
</gene>
<name>A0A7I8KFI5_SPIIN</name>
<keyword evidence="1" id="KW-0732">Signal</keyword>
<keyword evidence="3" id="KW-1185">Reference proteome</keyword>
<evidence type="ECO:0000313" key="3">
    <source>
        <dbReference type="Proteomes" id="UP000663760"/>
    </source>
</evidence>
<dbReference type="Pfam" id="PF09117">
    <property type="entry name" value="MiAMP1"/>
    <property type="match status" value="1"/>
</dbReference>
<accession>A0A7I8KFI5</accession>
<dbReference type="AlphaFoldDB" id="A0A7I8KFI5"/>
<dbReference type="InterPro" id="IPR011024">
    <property type="entry name" value="G_crystallin-like"/>
</dbReference>
<organism evidence="2 3">
    <name type="scientific">Spirodela intermedia</name>
    <name type="common">Intermediate duckweed</name>
    <dbReference type="NCBI Taxonomy" id="51605"/>
    <lineage>
        <taxon>Eukaryota</taxon>
        <taxon>Viridiplantae</taxon>
        <taxon>Streptophyta</taxon>
        <taxon>Embryophyta</taxon>
        <taxon>Tracheophyta</taxon>
        <taxon>Spermatophyta</taxon>
        <taxon>Magnoliopsida</taxon>
        <taxon>Liliopsida</taxon>
        <taxon>Araceae</taxon>
        <taxon>Lemnoideae</taxon>
        <taxon>Spirodela</taxon>
    </lineage>
</organism>
<dbReference type="InterPro" id="IPR015791">
    <property type="entry name" value="Antimic/Inh_G_crystallin-like"/>
</dbReference>
<feature type="chain" id="PRO_5029680009" evidence="1">
    <location>
        <begin position="28"/>
        <end position="103"/>
    </location>
</feature>
<feature type="signal peptide" evidence="1">
    <location>
        <begin position="1"/>
        <end position="27"/>
    </location>
</feature>
<evidence type="ECO:0000313" key="2">
    <source>
        <dbReference type="EMBL" id="CAA7396470.1"/>
    </source>
</evidence>
<dbReference type="EMBL" id="LR746268">
    <property type="protein sequence ID" value="CAA7396470.1"/>
    <property type="molecule type" value="Genomic_DNA"/>
</dbReference>
<proteinExistence type="predicted"/>
<protein>
    <submittedName>
        <fullName evidence="2">Uncharacterized protein</fullName>
    </submittedName>
</protein>
<dbReference type="GO" id="GO:0045926">
    <property type="term" value="P:negative regulation of growth"/>
    <property type="evidence" value="ECO:0007669"/>
    <property type="project" value="InterPro"/>
</dbReference>
<dbReference type="OrthoDB" id="647809at2759"/>
<dbReference type="InterPro" id="IPR015201">
    <property type="entry name" value="Antimicrobial_MiAMP1"/>
</dbReference>
<dbReference type="GO" id="GO:0006952">
    <property type="term" value="P:defense response"/>
    <property type="evidence" value="ECO:0007669"/>
    <property type="project" value="InterPro"/>
</dbReference>
<dbReference type="Gene3D" id="2.60.20.30">
    <property type="match status" value="1"/>
</dbReference>
<evidence type="ECO:0000256" key="1">
    <source>
        <dbReference type="SAM" id="SignalP"/>
    </source>
</evidence>
<reference evidence="2" key="1">
    <citation type="submission" date="2020-02" db="EMBL/GenBank/DDBJ databases">
        <authorList>
            <person name="Scholz U."/>
            <person name="Mascher M."/>
            <person name="Fiebig A."/>
        </authorList>
    </citation>
    <scope>NUCLEOTIDE SEQUENCE</scope>
</reference>
<dbReference type="Proteomes" id="UP000663760">
    <property type="component" value="Chromosome 5"/>
</dbReference>
<dbReference type="SUPFAM" id="SSF49695">
    <property type="entry name" value="gamma-Crystallin-like"/>
    <property type="match status" value="1"/>
</dbReference>
<sequence length="103" mass="11018">MAVTHPSATLVVAIIVLLACTVTPAAASYMTVWQGPGCNNHAERYSVCGCSTINLRGGYEFVYQGQTAAVYNQRGCVGVASFRFRGSARGCTPFGWQSIFIQC</sequence>